<proteinExistence type="predicted"/>
<keyword evidence="1" id="KW-0175">Coiled coil</keyword>
<protein>
    <submittedName>
        <fullName evidence="3">Uncharacterized protein</fullName>
    </submittedName>
</protein>
<evidence type="ECO:0000256" key="2">
    <source>
        <dbReference type="SAM" id="Phobius"/>
    </source>
</evidence>
<feature type="coiled-coil region" evidence="1">
    <location>
        <begin position="31"/>
        <end position="62"/>
    </location>
</feature>
<evidence type="ECO:0000313" key="3">
    <source>
        <dbReference type="EMBL" id="TBX50889.1"/>
    </source>
</evidence>
<dbReference type="Proteomes" id="UP000292648">
    <property type="component" value="Unassembled WGS sequence"/>
</dbReference>
<evidence type="ECO:0000256" key="1">
    <source>
        <dbReference type="SAM" id="Coils"/>
    </source>
</evidence>
<accession>A0A4Q9Y422</accession>
<keyword evidence="2" id="KW-0812">Transmembrane</keyword>
<keyword evidence="2" id="KW-0472">Membrane</keyword>
<keyword evidence="2" id="KW-1133">Transmembrane helix</keyword>
<gene>
    <name evidence="3" type="ORF">EUZ87_02735</name>
</gene>
<sequence>MSDAVIVALITTAGSIFVAVLTMWNSNKAANSDTETKFKKENEALKRENNEKQEIIDYYRKRDK</sequence>
<name>A0A4Q9Y422_9LACO</name>
<evidence type="ECO:0000313" key="4">
    <source>
        <dbReference type="Proteomes" id="UP000292648"/>
    </source>
</evidence>
<feature type="transmembrane region" description="Helical" evidence="2">
    <location>
        <begin position="6"/>
        <end position="24"/>
    </location>
</feature>
<organism evidence="3 4">
    <name type="scientific">Lactiplantibacillus paraplantarum</name>
    <dbReference type="NCBI Taxonomy" id="60520"/>
    <lineage>
        <taxon>Bacteria</taxon>
        <taxon>Bacillati</taxon>
        <taxon>Bacillota</taxon>
        <taxon>Bacilli</taxon>
        <taxon>Lactobacillales</taxon>
        <taxon>Lactobacillaceae</taxon>
        <taxon>Lactiplantibacillus</taxon>
    </lineage>
</organism>
<dbReference type="AlphaFoldDB" id="A0A4Q9Y422"/>
<reference evidence="3 4" key="1">
    <citation type="submission" date="2019-01" db="EMBL/GenBank/DDBJ databases">
        <title>Draft genome sequence of Lactobacillus paraplantarum OSY-TC318, a Producer of the novel lantibiotic Paraplantaracin TC318.</title>
        <authorList>
            <person name="Hussein W.E."/>
            <person name="Huang E."/>
            <person name="Yousef A.E."/>
        </authorList>
    </citation>
    <scope>NUCLEOTIDE SEQUENCE [LARGE SCALE GENOMIC DNA]</scope>
    <source>
        <strain evidence="3 4">OSY-TC318</strain>
    </source>
</reference>
<comment type="caution">
    <text evidence="3">The sequence shown here is derived from an EMBL/GenBank/DDBJ whole genome shotgun (WGS) entry which is preliminary data.</text>
</comment>
<dbReference type="EMBL" id="SEHH01000020">
    <property type="protein sequence ID" value="TBX50889.1"/>
    <property type="molecule type" value="Genomic_DNA"/>
</dbReference>